<dbReference type="PATRIC" id="fig|1365248.3.peg.5093"/>
<dbReference type="InterPro" id="IPR033715">
    <property type="entry name" value="GDPMH"/>
</dbReference>
<dbReference type="PIRSF" id="PIRSF037599">
    <property type="entry name" value="GDPMH"/>
    <property type="match status" value="1"/>
</dbReference>
<protein>
    <recommendedName>
        <fullName evidence="7">Nudix hydrolase domain-containing protein</fullName>
    </recommendedName>
</protein>
<dbReference type="CDD" id="cd03430">
    <property type="entry name" value="NUDIX_GDPMH_NudD"/>
    <property type="match status" value="1"/>
</dbReference>
<feature type="binding site" evidence="5">
    <location>
        <position position="69"/>
    </location>
    <ligand>
        <name>Mg(2+)</name>
        <dbReference type="ChEBI" id="CHEBI:18420"/>
    </ligand>
</feature>
<sequence length="157" mass="17960">MLLDRKTFSTVIDATPLVSIDLIILNGQGQALLGERLNRPAKGFWFVPGGRIFKGESIVEAFERLTKEELGQPFSFMDATLLGPYDHFYGDSVYGDELNTHYVAIAYVLKLPTELHNLPLNVQHGKYKWFEISELLSDSNVHLHTKWYFEKLKNSQV</sequence>
<dbReference type="Pfam" id="PF00293">
    <property type="entry name" value="NUDIX"/>
    <property type="match status" value="1"/>
</dbReference>
<reference evidence="8 9" key="1">
    <citation type="submission" date="2013-07" db="EMBL/GenBank/DDBJ databases">
        <title>Comparative Genomic and Metabolomic Analysis of Twelve Strains of Pseudoalteromonas luteoviolacea.</title>
        <authorList>
            <person name="Vynne N.G."/>
            <person name="Mansson M."/>
            <person name="Gram L."/>
        </authorList>
    </citation>
    <scope>NUCLEOTIDE SEQUENCE [LARGE SCALE GENOMIC DNA]</scope>
    <source>
        <strain evidence="8 9">CPMOR-1</strain>
    </source>
</reference>
<dbReference type="PANTHER" id="PTHR43046">
    <property type="entry name" value="GDP-MANNOSE MANNOSYL HYDROLASE"/>
    <property type="match status" value="1"/>
</dbReference>
<accession>A0A167HK25</accession>
<feature type="domain" description="Nudix hydrolase" evidence="7">
    <location>
        <begin position="13"/>
        <end position="154"/>
    </location>
</feature>
<comment type="cofactor">
    <cofactor evidence="5">
        <name>Mg(2+)</name>
        <dbReference type="ChEBI" id="CHEBI:18420"/>
    </cofactor>
    <text evidence="5">Binds 1 Mg(2+) ion per subunit.</text>
</comment>
<dbReference type="Proteomes" id="UP000076486">
    <property type="component" value="Unassembled WGS sequence"/>
</dbReference>
<feature type="short sequence motif" description="Nudix box" evidence="6">
    <location>
        <begin position="50"/>
        <end position="71"/>
    </location>
</feature>
<dbReference type="InterPro" id="IPR015797">
    <property type="entry name" value="NUDIX_hydrolase-like_dom_sf"/>
</dbReference>
<evidence type="ECO:0000256" key="1">
    <source>
        <dbReference type="ARBA" id="ARBA00022723"/>
    </source>
</evidence>
<dbReference type="InterPro" id="IPR020084">
    <property type="entry name" value="NUDIX_hydrolase_CS"/>
</dbReference>
<dbReference type="GO" id="GO:0046872">
    <property type="term" value="F:metal ion binding"/>
    <property type="evidence" value="ECO:0007669"/>
    <property type="project" value="UniProtKB-KW"/>
</dbReference>
<evidence type="ECO:0000259" key="7">
    <source>
        <dbReference type="PROSITE" id="PS51462"/>
    </source>
</evidence>
<feature type="binding site" evidence="5">
    <location>
        <position position="123"/>
    </location>
    <ligand>
        <name>Mg(2+)</name>
        <dbReference type="ChEBI" id="CHEBI:18420"/>
    </ligand>
</feature>
<name>A0A167HK25_9GAMM</name>
<proteinExistence type="predicted"/>
<dbReference type="RefSeq" id="WP_063370134.1">
    <property type="nucleotide sequence ID" value="NZ_AUYC01000084.1"/>
</dbReference>
<keyword evidence="1 5" id="KW-0479">Metal-binding</keyword>
<evidence type="ECO:0000313" key="9">
    <source>
        <dbReference type="Proteomes" id="UP000076486"/>
    </source>
</evidence>
<evidence type="ECO:0000256" key="2">
    <source>
        <dbReference type="ARBA" id="ARBA00022801"/>
    </source>
</evidence>
<organism evidence="8 9">
    <name type="scientific">Pseudoalteromonas luteoviolacea CPMOR-1</name>
    <dbReference type="NCBI Taxonomy" id="1365248"/>
    <lineage>
        <taxon>Bacteria</taxon>
        <taxon>Pseudomonadati</taxon>
        <taxon>Pseudomonadota</taxon>
        <taxon>Gammaproteobacteria</taxon>
        <taxon>Alteromonadales</taxon>
        <taxon>Pseudoalteromonadaceae</taxon>
        <taxon>Pseudoalteromonas</taxon>
    </lineage>
</organism>
<evidence type="ECO:0000256" key="4">
    <source>
        <dbReference type="PIRSR" id="PIRSR037599-1"/>
    </source>
</evidence>
<dbReference type="AlphaFoldDB" id="A0A167HK25"/>
<dbReference type="EMBL" id="AUYC01000084">
    <property type="protein sequence ID" value="KZN58217.1"/>
    <property type="molecule type" value="Genomic_DNA"/>
</dbReference>
<evidence type="ECO:0000256" key="6">
    <source>
        <dbReference type="PIRSR" id="PIRSR037599-4"/>
    </source>
</evidence>
<feature type="site" description="Critical for catalysis" evidence="4">
    <location>
        <position position="124"/>
    </location>
</feature>
<keyword evidence="3 5" id="KW-0460">Magnesium</keyword>
<dbReference type="GO" id="GO:0008727">
    <property type="term" value="F:GDP-mannose mannosyl hydrolase activity"/>
    <property type="evidence" value="ECO:0007669"/>
    <property type="project" value="InterPro"/>
</dbReference>
<keyword evidence="2" id="KW-0378">Hydrolase</keyword>
<dbReference type="InterPro" id="IPR000086">
    <property type="entry name" value="NUDIX_hydrolase_dom"/>
</dbReference>
<feature type="binding site" evidence="5">
    <location>
        <position position="49"/>
    </location>
    <ligand>
        <name>Mg(2+)</name>
        <dbReference type="ChEBI" id="CHEBI:18420"/>
    </ligand>
</feature>
<dbReference type="NCBIfam" id="NF011963">
    <property type="entry name" value="PRK15434.1"/>
    <property type="match status" value="1"/>
</dbReference>
<evidence type="ECO:0000313" key="8">
    <source>
        <dbReference type="EMBL" id="KZN58217.1"/>
    </source>
</evidence>
<dbReference type="PANTHER" id="PTHR43046:SF12">
    <property type="entry name" value="GDP-MANNOSE MANNOSYL HYDROLASE"/>
    <property type="match status" value="1"/>
</dbReference>
<evidence type="ECO:0000256" key="3">
    <source>
        <dbReference type="ARBA" id="ARBA00022842"/>
    </source>
</evidence>
<dbReference type="SUPFAM" id="SSF55811">
    <property type="entry name" value="Nudix"/>
    <property type="match status" value="1"/>
</dbReference>
<evidence type="ECO:0000256" key="5">
    <source>
        <dbReference type="PIRSR" id="PIRSR037599-3"/>
    </source>
</evidence>
<gene>
    <name evidence="8" type="ORF">N473_05610</name>
</gene>
<dbReference type="Gene3D" id="3.90.79.10">
    <property type="entry name" value="Nucleoside Triphosphate Pyrophosphohydrolase"/>
    <property type="match status" value="1"/>
</dbReference>
<dbReference type="PROSITE" id="PS00893">
    <property type="entry name" value="NUDIX_BOX"/>
    <property type="match status" value="1"/>
</dbReference>
<comment type="caution">
    <text evidence="8">The sequence shown here is derived from an EMBL/GenBank/DDBJ whole genome shotgun (WGS) entry which is preliminary data.</text>
</comment>
<dbReference type="PROSITE" id="PS51462">
    <property type="entry name" value="NUDIX"/>
    <property type="match status" value="1"/>
</dbReference>